<name>A0AAQ3SWI6_PASNO</name>
<sequence>MSPAAQRQEGSSIRGGERQEEMDLSFGPLRQEGEDRCGWSLNPSAAPTSVRRRSILARCRPPIPTSRTHSILTWLLHAIPFPA</sequence>
<dbReference type="AlphaFoldDB" id="A0AAQ3SWI6"/>
<keyword evidence="3" id="KW-1185">Reference proteome</keyword>
<dbReference type="EMBL" id="CP144746">
    <property type="protein sequence ID" value="WVZ61352.1"/>
    <property type="molecule type" value="Genomic_DNA"/>
</dbReference>
<proteinExistence type="predicted"/>
<protein>
    <submittedName>
        <fullName evidence="2">Uncharacterized protein</fullName>
    </submittedName>
</protein>
<gene>
    <name evidence="2" type="ORF">U9M48_011247</name>
</gene>
<dbReference type="Proteomes" id="UP001341281">
    <property type="component" value="Chromosome 02"/>
</dbReference>
<reference evidence="2 3" key="1">
    <citation type="submission" date="2024-02" db="EMBL/GenBank/DDBJ databases">
        <title>High-quality chromosome-scale genome assembly of Pensacola bahiagrass (Paspalum notatum Flugge var. saurae).</title>
        <authorList>
            <person name="Vega J.M."/>
            <person name="Podio M."/>
            <person name="Orjuela J."/>
            <person name="Siena L.A."/>
            <person name="Pessino S.C."/>
            <person name="Combes M.C."/>
            <person name="Mariac C."/>
            <person name="Albertini E."/>
            <person name="Pupilli F."/>
            <person name="Ortiz J.P.A."/>
            <person name="Leblanc O."/>
        </authorList>
    </citation>
    <scope>NUCLEOTIDE SEQUENCE [LARGE SCALE GENOMIC DNA]</scope>
    <source>
        <strain evidence="2">R1</strain>
        <tissue evidence="2">Leaf</tissue>
    </source>
</reference>
<feature type="region of interest" description="Disordered" evidence="1">
    <location>
        <begin position="1"/>
        <end position="46"/>
    </location>
</feature>
<organism evidence="2 3">
    <name type="scientific">Paspalum notatum var. saurae</name>
    <dbReference type="NCBI Taxonomy" id="547442"/>
    <lineage>
        <taxon>Eukaryota</taxon>
        <taxon>Viridiplantae</taxon>
        <taxon>Streptophyta</taxon>
        <taxon>Embryophyta</taxon>
        <taxon>Tracheophyta</taxon>
        <taxon>Spermatophyta</taxon>
        <taxon>Magnoliopsida</taxon>
        <taxon>Liliopsida</taxon>
        <taxon>Poales</taxon>
        <taxon>Poaceae</taxon>
        <taxon>PACMAD clade</taxon>
        <taxon>Panicoideae</taxon>
        <taxon>Andropogonodae</taxon>
        <taxon>Paspaleae</taxon>
        <taxon>Paspalinae</taxon>
        <taxon>Paspalum</taxon>
    </lineage>
</organism>
<evidence type="ECO:0000313" key="2">
    <source>
        <dbReference type="EMBL" id="WVZ61352.1"/>
    </source>
</evidence>
<evidence type="ECO:0000256" key="1">
    <source>
        <dbReference type="SAM" id="MobiDB-lite"/>
    </source>
</evidence>
<accession>A0AAQ3SWI6</accession>
<evidence type="ECO:0000313" key="3">
    <source>
        <dbReference type="Proteomes" id="UP001341281"/>
    </source>
</evidence>